<feature type="transmembrane region" description="Helical" evidence="1">
    <location>
        <begin position="48"/>
        <end position="67"/>
    </location>
</feature>
<name>A0A7E4VZB3_PANRE</name>
<dbReference type="Proteomes" id="UP000492821">
    <property type="component" value="Unassembled WGS sequence"/>
</dbReference>
<organism evidence="2 3">
    <name type="scientific">Panagrellus redivivus</name>
    <name type="common">Microworm</name>
    <dbReference type="NCBI Taxonomy" id="6233"/>
    <lineage>
        <taxon>Eukaryota</taxon>
        <taxon>Metazoa</taxon>
        <taxon>Ecdysozoa</taxon>
        <taxon>Nematoda</taxon>
        <taxon>Chromadorea</taxon>
        <taxon>Rhabditida</taxon>
        <taxon>Tylenchina</taxon>
        <taxon>Panagrolaimomorpha</taxon>
        <taxon>Panagrolaimoidea</taxon>
        <taxon>Panagrolaimidae</taxon>
        <taxon>Panagrellus</taxon>
    </lineage>
</organism>
<accession>A0A7E4VZB3</accession>
<dbReference type="AlphaFoldDB" id="A0A7E4VZB3"/>
<reference evidence="2" key="1">
    <citation type="journal article" date="2013" name="Genetics">
        <title>The draft genome and transcriptome of Panagrellus redivivus are shaped by the harsh demands of a free-living lifestyle.</title>
        <authorList>
            <person name="Srinivasan J."/>
            <person name="Dillman A.R."/>
            <person name="Macchietto M.G."/>
            <person name="Heikkinen L."/>
            <person name="Lakso M."/>
            <person name="Fracchia K.M."/>
            <person name="Antoshechkin I."/>
            <person name="Mortazavi A."/>
            <person name="Wong G."/>
            <person name="Sternberg P.W."/>
        </authorList>
    </citation>
    <scope>NUCLEOTIDE SEQUENCE [LARGE SCALE GENOMIC DNA]</scope>
    <source>
        <strain evidence="2">MT8872</strain>
    </source>
</reference>
<protein>
    <submittedName>
        <fullName evidence="3">AA_permease domain-containing protein</fullName>
    </submittedName>
</protein>
<dbReference type="WBParaSite" id="Pan_g5081.t1">
    <property type="protein sequence ID" value="Pan_g5081.t1"/>
    <property type="gene ID" value="Pan_g5081"/>
</dbReference>
<keyword evidence="2" id="KW-1185">Reference proteome</keyword>
<sequence length="111" mass="13624">MKEKVDHHWGDYYMNGRRKGARKNWVLETIYTVNQMVPTFSEIFDEETFYVCAFLIVIAALGFVYVMTSIFRVRVREYPLNVDRQWRDWRPANPFQFPWQRTEEEPREHQD</sequence>
<keyword evidence="1" id="KW-1133">Transmembrane helix</keyword>
<keyword evidence="1" id="KW-0812">Transmembrane</keyword>
<proteinExistence type="predicted"/>
<reference evidence="3" key="2">
    <citation type="submission" date="2020-10" db="UniProtKB">
        <authorList>
            <consortium name="WormBaseParasite"/>
        </authorList>
    </citation>
    <scope>IDENTIFICATION</scope>
</reference>
<keyword evidence="1" id="KW-0472">Membrane</keyword>
<evidence type="ECO:0000313" key="3">
    <source>
        <dbReference type="WBParaSite" id="Pan_g5081.t1"/>
    </source>
</evidence>
<evidence type="ECO:0000313" key="2">
    <source>
        <dbReference type="Proteomes" id="UP000492821"/>
    </source>
</evidence>
<evidence type="ECO:0000256" key="1">
    <source>
        <dbReference type="SAM" id="Phobius"/>
    </source>
</evidence>